<dbReference type="RefSeq" id="WP_353496836.1">
    <property type="nucleotide sequence ID" value="NZ_CP115920.1"/>
</dbReference>
<dbReference type="InterPro" id="IPR021271">
    <property type="entry name" value="DUF2850"/>
</dbReference>
<reference evidence="1" key="1">
    <citation type="submission" date="2023-01" db="EMBL/GenBank/DDBJ databases">
        <title>Vibrio sp. CB1-14 genome sequencing.</title>
        <authorList>
            <person name="Otstavnykh N."/>
            <person name="Isaeva M."/>
            <person name="Meleshko D."/>
        </authorList>
    </citation>
    <scope>NUCLEOTIDE SEQUENCE</scope>
    <source>
        <strain evidence="1">CB1-14</strain>
    </source>
</reference>
<dbReference type="EMBL" id="CP115920">
    <property type="protein sequence ID" value="XCD15423.1"/>
    <property type="molecule type" value="Genomic_DNA"/>
</dbReference>
<dbReference type="KEGG" id="vck:PG915_12640"/>
<sequence length="151" mass="17083">MSEGKESGIVSNVDVTLTPRSTIRPNKWLERALILLALVGTASVVGLYNDLYGRVQDHINPKAEVFGVWVEKDVAPYARASFELGDNKVVINNRVVATSFELSATELWFTVGVTEYRYQFLNRNKTEIRQLSPTHYNPTFVLSGKHKKDLR</sequence>
<dbReference type="Pfam" id="PF11012">
    <property type="entry name" value="DUF2850"/>
    <property type="match status" value="1"/>
</dbReference>
<proteinExistence type="predicted"/>
<evidence type="ECO:0000313" key="1">
    <source>
        <dbReference type="EMBL" id="XCD15423.1"/>
    </source>
</evidence>
<organism evidence="1">
    <name type="scientific">Vibrio chaetopteri</name>
    <dbReference type="NCBI Taxonomy" id="3016528"/>
    <lineage>
        <taxon>Bacteria</taxon>
        <taxon>Pseudomonadati</taxon>
        <taxon>Pseudomonadota</taxon>
        <taxon>Gammaproteobacteria</taxon>
        <taxon>Vibrionales</taxon>
        <taxon>Vibrionaceae</taxon>
        <taxon>Vibrio</taxon>
    </lineage>
</organism>
<name>A0AAU8BGK9_9VIBR</name>
<dbReference type="AlphaFoldDB" id="A0AAU8BGK9"/>
<protein>
    <submittedName>
        <fullName evidence="1">DUF2850 domain-containing protein</fullName>
    </submittedName>
</protein>
<gene>
    <name evidence="1" type="ORF">PG915_12640</name>
</gene>
<accession>A0AAU8BGK9</accession>